<feature type="transmembrane region" description="Helical" evidence="8">
    <location>
        <begin position="435"/>
        <end position="461"/>
    </location>
</feature>
<dbReference type="InterPro" id="IPR051447">
    <property type="entry name" value="Lipoprotein-release_system"/>
</dbReference>
<comment type="subcellular location">
    <subcellularLocation>
        <location evidence="1">Cell membrane</location>
        <topology evidence="1">Multi-pass membrane protein</topology>
    </subcellularLocation>
</comment>
<proteinExistence type="inferred from homology"/>
<dbReference type="PANTHER" id="PTHR30489:SF0">
    <property type="entry name" value="LIPOPROTEIN-RELEASING SYSTEM TRANSMEMBRANE PROTEIN LOLE"/>
    <property type="match status" value="1"/>
</dbReference>
<evidence type="ECO:0000256" key="1">
    <source>
        <dbReference type="ARBA" id="ARBA00004651"/>
    </source>
</evidence>
<keyword evidence="4 8" id="KW-0812">Transmembrane</keyword>
<evidence type="ECO:0000313" key="10">
    <source>
        <dbReference type="EMBL" id="QDT18515.1"/>
    </source>
</evidence>
<evidence type="ECO:0000313" key="11">
    <source>
        <dbReference type="Proteomes" id="UP000320421"/>
    </source>
</evidence>
<comment type="similarity">
    <text evidence="2">Belongs to the ABC-4 integral membrane protein family. LolC/E subfamily.</text>
</comment>
<protein>
    <submittedName>
        <fullName evidence="10">Lipoprotein-releasing system transmembrane protein LolC</fullName>
    </submittedName>
</protein>
<sequence length="534" mass="59170">MYKSLLCLRYLKTRYIALASIISMTLGVATMIVVNSVMDGFSTDMRTRLRGILADVIVETNSLDGEENTQELKDRIQRAVGNDIEGMTATVEIYAMLSVQYGSQWQSKPVTLIGIDPATKATVGPLAKYLMHTKEGTVPDWNLSPEAMAYRKEWTTRAQWMVDRWNHNPPPLEEADEGNEQVSFEESVPLEPEPEPKFAQDSGESPFDAAAEPKGSAPQFAEQQGKAINPFSQFDKKEARDPSEPLKARVYIGYGLVSFPYEDPETGETKMFQIVKPGDDIKISTVTAGHPPEPTHFNATVVDLFKSDMSEHDSSLVFCNLEYLQEARGMISPESGERSITSIQIKLKNQDDAAMVVSKLEEALPASQFRIRTWEDKQGPLLAAVEVESAILNVLLFLIIAVAGFGILAIFFMITIEKTRDIGILKALGASSNGIMSIFLSYGLALGLVGSGVGVIVGLLFVEYINEIEGFITWLTGRKVFDQRIYYFPEISTHVEPMMVFWVAVGAMVIAVLASILPARKAARFHPVESLRYE</sequence>
<keyword evidence="5 8" id="KW-1133">Transmembrane helix</keyword>
<dbReference type="InterPro" id="IPR003838">
    <property type="entry name" value="ABC3_permease_C"/>
</dbReference>
<name>A0A517PGM2_9PLAN</name>
<dbReference type="AlphaFoldDB" id="A0A517PGM2"/>
<dbReference type="PANTHER" id="PTHR30489">
    <property type="entry name" value="LIPOPROTEIN-RELEASING SYSTEM TRANSMEMBRANE PROTEIN LOLE"/>
    <property type="match status" value="1"/>
</dbReference>
<keyword evidence="3" id="KW-1003">Cell membrane</keyword>
<dbReference type="Pfam" id="PF02687">
    <property type="entry name" value="FtsX"/>
    <property type="match status" value="1"/>
</dbReference>
<keyword evidence="11" id="KW-1185">Reference proteome</keyword>
<dbReference type="RefSeq" id="WP_145180119.1">
    <property type="nucleotide sequence ID" value="NZ_CP036266.1"/>
</dbReference>
<keyword evidence="6 8" id="KW-0472">Membrane</keyword>
<feature type="transmembrane region" description="Helical" evidence="8">
    <location>
        <begin position="15"/>
        <end position="38"/>
    </location>
</feature>
<evidence type="ECO:0000256" key="2">
    <source>
        <dbReference type="ARBA" id="ARBA00005236"/>
    </source>
</evidence>
<evidence type="ECO:0000256" key="7">
    <source>
        <dbReference type="SAM" id="MobiDB-lite"/>
    </source>
</evidence>
<feature type="region of interest" description="Disordered" evidence="7">
    <location>
        <begin position="165"/>
        <end position="223"/>
    </location>
</feature>
<reference evidence="10 11" key="1">
    <citation type="submission" date="2019-02" db="EMBL/GenBank/DDBJ databases">
        <title>Deep-cultivation of Planctomycetes and their phenomic and genomic characterization uncovers novel biology.</title>
        <authorList>
            <person name="Wiegand S."/>
            <person name="Jogler M."/>
            <person name="Boedeker C."/>
            <person name="Pinto D."/>
            <person name="Vollmers J."/>
            <person name="Rivas-Marin E."/>
            <person name="Kohn T."/>
            <person name="Peeters S.H."/>
            <person name="Heuer A."/>
            <person name="Rast P."/>
            <person name="Oberbeckmann S."/>
            <person name="Bunk B."/>
            <person name="Jeske O."/>
            <person name="Meyerdierks A."/>
            <person name="Storesund J.E."/>
            <person name="Kallscheuer N."/>
            <person name="Luecker S."/>
            <person name="Lage O.M."/>
            <person name="Pohl T."/>
            <person name="Merkel B.J."/>
            <person name="Hornburger P."/>
            <person name="Mueller R.-W."/>
            <person name="Bruemmer F."/>
            <person name="Labrenz M."/>
            <person name="Spormann A.M."/>
            <person name="Op den Camp H."/>
            <person name="Overmann J."/>
            <person name="Amann R."/>
            <person name="Jetten M.S.M."/>
            <person name="Mascher T."/>
            <person name="Medema M.H."/>
            <person name="Devos D.P."/>
            <person name="Kaster A.-K."/>
            <person name="Ovreas L."/>
            <person name="Rohde M."/>
            <person name="Galperin M.Y."/>
            <person name="Jogler C."/>
        </authorList>
    </citation>
    <scope>NUCLEOTIDE SEQUENCE [LARGE SCALE GENOMIC DNA]</scope>
    <source>
        <strain evidence="10 11">HG66A1</strain>
    </source>
</reference>
<dbReference type="EMBL" id="CP036266">
    <property type="protein sequence ID" value="QDT18515.1"/>
    <property type="molecule type" value="Genomic_DNA"/>
</dbReference>
<feature type="transmembrane region" description="Helical" evidence="8">
    <location>
        <begin position="499"/>
        <end position="517"/>
    </location>
</feature>
<evidence type="ECO:0000256" key="4">
    <source>
        <dbReference type="ARBA" id="ARBA00022692"/>
    </source>
</evidence>
<dbReference type="OrthoDB" id="9808461at2"/>
<feature type="transmembrane region" description="Helical" evidence="8">
    <location>
        <begin position="390"/>
        <end position="414"/>
    </location>
</feature>
<dbReference type="GO" id="GO:0098797">
    <property type="term" value="C:plasma membrane protein complex"/>
    <property type="evidence" value="ECO:0007669"/>
    <property type="project" value="TreeGrafter"/>
</dbReference>
<evidence type="ECO:0000256" key="6">
    <source>
        <dbReference type="ARBA" id="ARBA00023136"/>
    </source>
</evidence>
<evidence type="ECO:0000256" key="8">
    <source>
        <dbReference type="SAM" id="Phobius"/>
    </source>
</evidence>
<evidence type="ECO:0000256" key="5">
    <source>
        <dbReference type="ARBA" id="ARBA00022989"/>
    </source>
</evidence>
<evidence type="ECO:0000256" key="3">
    <source>
        <dbReference type="ARBA" id="ARBA00022475"/>
    </source>
</evidence>
<accession>A0A517PGM2</accession>
<keyword evidence="10" id="KW-0449">Lipoprotein</keyword>
<evidence type="ECO:0000259" key="9">
    <source>
        <dbReference type="Pfam" id="PF02687"/>
    </source>
</evidence>
<dbReference type="Proteomes" id="UP000320421">
    <property type="component" value="Chromosome"/>
</dbReference>
<dbReference type="GO" id="GO:0044874">
    <property type="term" value="P:lipoprotein localization to outer membrane"/>
    <property type="evidence" value="ECO:0007669"/>
    <property type="project" value="TreeGrafter"/>
</dbReference>
<gene>
    <name evidence="10" type="primary">lolC</name>
    <name evidence="10" type="ORF">HG66A1_02760</name>
</gene>
<feature type="domain" description="ABC3 transporter permease C-terminal" evidence="9">
    <location>
        <begin position="394"/>
        <end position="527"/>
    </location>
</feature>
<organism evidence="10 11">
    <name type="scientific">Gimesia chilikensis</name>
    <dbReference type="NCBI Taxonomy" id="2605989"/>
    <lineage>
        <taxon>Bacteria</taxon>
        <taxon>Pseudomonadati</taxon>
        <taxon>Planctomycetota</taxon>
        <taxon>Planctomycetia</taxon>
        <taxon>Planctomycetales</taxon>
        <taxon>Planctomycetaceae</taxon>
        <taxon>Gimesia</taxon>
    </lineage>
</organism>